<name>A0ABW4W7T6_9BACI</name>
<accession>A0ABW4W7T6</accession>
<protein>
    <submittedName>
        <fullName evidence="2">Uncharacterized protein</fullName>
    </submittedName>
</protein>
<feature type="transmembrane region" description="Helical" evidence="1">
    <location>
        <begin position="7"/>
        <end position="26"/>
    </location>
</feature>
<proteinExistence type="predicted"/>
<sequence>MKNTRINFIYICFFFVLFIVLVPFSTNKNQNTVESNLLHIVAYILEMHSDETLLYVGESENWEIIFIVNENDNGIIDFIDVFRYRGKIDNSLIKPKNNKLPISYKIYKPGVGTKSGKAFLSEDGTFFGSGGNGSEKYNTKTILKVVIEWDGKEEEIELRYKDTTTVYDLKSM</sequence>
<evidence type="ECO:0000313" key="3">
    <source>
        <dbReference type="Proteomes" id="UP001597383"/>
    </source>
</evidence>
<evidence type="ECO:0000313" key="2">
    <source>
        <dbReference type="EMBL" id="MFD2046395.1"/>
    </source>
</evidence>
<keyword evidence="3" id="KW-1185">Reference proteome</keyword>
<dbReference type="Proteomes" id="UP001597383">
    <property type="component" value="Unassembled WGS sequence"/>
</dbReference>
<dbReference type="RefSeq" id="WP_377558372.1">
    <property type="nucleotide sequence ID" value="NZ_JBHUHQ010000033.1"/>
</dbReference>
<evidence type="ECO:0000256" key="1">
    <source>
        <dbReference type="SAM" id="Phobius"/>
    </source>
</evidence>
<comment type="caution">
    <text evidence="2">The sequence shown here is derived from an EMBL/GenBank/DDBJ whole genome shotgun (WGS) entry which is preliminary data.</text>
</comment>
<keyword evidence="1" id="KW-0812">Transmembrane</keyword>
<gene>
    <name evidence="2" type="ORF">ACFSJF_19160</name>
</gene>
<organism evidence="2 3">
    <name type="scientific">Ornithinibacillus salinisoli</name>
    <dbReference type="NCBI Taxonomy" id="1848459"/>
    <lineage>
        <taxon>Bacteria</taxon>
        <taxon>Bacillati</taxon>
        <taxon>Bacillota</taxon>
        <taxon>Bacilli</taxon>
        <taxon>Bacillales</taxon>
        <taxon>Bacillaceae</taxon>
        <taxon>Ornithinibacillus</taxon>
    </lineage>
</organism>
<reference evidence="3" key="1">
    <citation type="journal article" date="2019" name="Int. J. Syst. Evol. Microbiol.">
        <title>The Global Catalogue of Microorganisms (GCM) 10K type strain sequencing project: providing services to taxonomists for standard genome sequencing and annotation.</title>
        <authorList>
            <consortium name="The Broad Institute Genomics Platform"/>
            <consortium name="The Broad Institute Genome Sequencing Center for Infectious Disease"/>
            <person name="Wu L."/>
            <person name="Ma J."/>
        </authorList>
    </citation>
    <scope>NUCLEOTIDE SEQUENCE [LARGE SCALE GENOMIC DNA]</scope>
    <source>
        <strain evidence="3">R28</strain>
    </source>
</reference>
<dbReference type="EMBL" id="JBHUHQ010000033">
    <property type="protein sequence ID" value="MFD2046395.1"/>
    <property type="molecule type" value="Genomic_DNA"/>
</dbReference>
<keyword evidence="1" id="KW-1133">Transmembrane helix</keyword>
<keyword evidence="1" id="KW-0472">Membrane</keyword>